<evidence type="ECO:0000256" key="2">
    <source>
        <dbReference type="SAM" id="Phobius"/>
    </source>
</evidence>
<feature type="compositionally biased region" description="Low complexity" evidence="1">
    <location>
        <begin position="167"/>
        <end position="177"/>
    </location>
</feature>
<sequence length="309" mass="33792">MDPLTPLLGGAELARGRMSFYISLQLASVLAPGLVVLTEGTVLVNQLRHEDTLRTLAGATGVLGVMVAICALAGAFVLGYICRELAFKLVSRLERLRFVRRRYQIGSQDRLKEWFAPEDLAECFEVHAHLGRRERSGEPVPQEREGARTSEAAPRKGGTPREPGQRAARPAKAAEAASGRFHPTGGYHTGDVQYYRFVYSKLWLRAYAPVYSIDKTELEINVLAAILAPVLLASANLMVAFGFHWTAVVAGPVGALLFCAVLLDSLLRLRVSEKREAVENLLLDFLARRAAARPPYASAPRAEAAEEAE</sequence>
<name>A0ABW2P3F9_9ACTN</name>
<feature type="transmembrane region" description="Helical" evidence="2">
    <location>
        <begin position="20"/>
        <end position="44"/>
    </location>
</feature>
<feature type="transmembrane region" description="Helical" evidence="2">
    <location>
        <begin position="56"/>
        <end position="82"/>
    </location>
</feature>
<feature type="compositionally biased region" description="Basic and acidic residues" evidence="1">
    <location>
        <begin position="133"/>
        <end position="148"/>
    </location>
</feature>
<keyword evidence="2" id="KW-0812">Transmembrane</keyword>
<reference evidence="4" key="1">
    <citation type="journal article" date="2019" name="Int. J. Syst. Evol. Microbiol.">
        <title>The Global Catalogue of Microorganisms (GCM) 10K type strain sequencing project: providing services to taxonomists for standard genome sequencing and annotation.</title>
        <authorList>
            <consortium name="The Broad Institute Genomics Platform"/>
            <consortium name="The Broad Institute Genome Sequencing Center for Infectious Disease"/>
            <person name="Wu L."/>
            <person name="Ma J."/>
        </authorList>
    </citation>
    <scope>NUCLEOTIDE SEQUENCE [LARGE SCALE GENOMIC DNA]</scope>
    <source>
        <strain evidence="4">CECT 7649</strain>
    </source>
</reference>
<feature type="transmembrane region" description="Helical" evidence="2">
    <location>
        <begin position="249"/>
        <end position="267"/>
    </location>
</feature>
<evidence type="ECO:0000313" key="4">
    <source>
        <dbReference type="Proteomes" id="UP001596496"/>
    </source>
</evidence>
<evidence type="ECO:0000256" key="1">
    <source>
        <dbReference type="SAM" id="MobiDB-lite"/>
    </source>
</evidence>
<keyword evidence="2" id="KW-0472">Membrane</keyword>
<comment type="caution">
    <text evidence="3">The sequence shown here is derived from an EMBL/GenBank/DDBJ whole genome shotgun (WGS) entry which is preliminary data.</text>
</comment>
<dbReference type="RefSeq" id="WP_380826160.1">
    <property type="nucleotide sequence ID" value="NZ_JBHTCG010000006.1"/>
</dbReference>
<dbReference type="Proteomes" id="UP001596496">
    <property type="component" value="Unassembled WGS sequence"/>
</dbReference>
<feature type="region of interest" description="Disordered" evidence="1">
    <location>
        <begin position="133"/>
        <end position="182"/>
    </location>
</feature>
<organism evidence="3 4">
    <name type="scientific">Sphaerisporangium rhizosphaerae</name>
    <dbReference type="NCBI Taxonomy" id="2269375"/>
    <lineage>
        <taxon>Bacteria</taxon>
        <taxon>Bacillati</taxon>
        <taxon>Actinomycetota</taxon>
        <taxon>Actinomycetes</taxon>
        <taxon>Streptosporangiales</taxon>
        <taxon>Streptosporangiaceae</taxon>
        <taxon>Sphaerisporangium</taxon>
    </lineage>
</organism>
<keyword evidence="2" id="KW-1133">Transmembrane helix</keyword>
<proteinExistence type="predicted"/>
<gene>
    <name evidence="3" type="ORF">ACFQSB_11440</name>
</gene>
<accession>A0ABW2P3F9</accession>
<keyword evidence="4" id="KW-1185">Reference proteome</keyword>
<evidence type="ECO:0000313" key="3">
    <source>
        <dbReference type="EMBL" id="MFC7382820.1"/>
    </source>
</evidence>
<feature type="transmembrane region" description="Helical" evidence="2">
    <location>
        <begin position="222"/>
        <end position="243"/>
    </location>
</feature>
<protein>
    <submittedName>
        <fullName evidence="3">Uncharacterized protein</fullName>
    </submittedName>
</protein>
<dbReference type="EMBL" id="JBHTCG010000006">
    <property type="protein sequence ID" value="MFC7382820.1"/>
    <property type="molecule type" value="Genomic_DNA"/>
</dbReference>